<dbReference type="InterPro" id="IPR025393">
    <property type="entry name" value="DUF4301"/>
</dbReference>
<dbReference type="RefSeq" id="WP_188442008.1">
    <property type="nucleotide sequence ID" value="NZ_BMGK01000007.1"/>
</dbReference>
<evidence type="ECO:0000313" key="2">
    <source>
        <dbReference type="EMBL" id="GGD96060.1"/>
    </source>
</evidence>
<reference evidence="2" key="1">
    <citation type="journal article" date="2014" name="Int. J. Syst. Evol. Microbiol.">
        <title>Complete genome sequence of Corynebacterium casei LMG S-19264T (=DSM 44701T), isolated from a smear-ripened cheese.</title>
        <authorList>
            <consortium name="US DOE Joint Genome Institute (JGI-PGF)"/>
            <person name="Walter F."/>
            <person name="Albersmeier A."/>
            <person name="Kalinowski J."/>
            <person name="Ruckert C."/>
        </authorList>
    </citation>
    <scope>NUCLEOTIDE SEQUENCE</scope>
    <source>
        <strain evidence="2">CGMCC 1.12924</strain>
    </source>
</reference>
<feature type="domain" description="DUF4301" evidence="1">
    <location>
        <begin position="4"/>
        <end position="507"/>
    </location>
</feature>
<proteinExistence type="predicted"/>
<name>A0A8J2YB29_9FLAO</name>
<keyword evidence="3" id="KW-1185">Reference proteome</keyword>
<dbReference type="Pfam" id="PF14134">
    <property type="entry name" value="DUF4301"/>
    <property type="match status" value="1"/>
</dbReference>
<dbReference type="Proteomes" id="UP000652231">
    <property type="component" value="Unassembled WGS sequence"/>
</dbReference>
<protein>
    <recommendedName>
        <fullName evidence="1">DUF4301 domain-containing protein</fullName>
    </recommendedName>
</protein>
<evidence type="ECO:0000313" key="3">
    <source>
        <dbReference type="Proteomes" id="UP000652231"/>
    </source>
</evidence>
<accession>A0A8J2YB29</accession>
<comment type="caution">
    <text evidence="2">The sequence shown here is derived from an EMBL/GenBank/DDBJ whole genome shotgun (WGS) entry which is preliminary data.</text>
</comment>
<organism evidence="2 3">
    <name type="scientific">Planktosalinus lacus</name>
    <dbReference type="NCBI Taxonomy" id="1526573"/>
    <lineage>
        <taxon>Bacteria</taxon>
        <taxon>Pseudomonadati</taxon>
        <taxon>Bacteroidota</taxon>
        <taxon>Flavobacteriia</taxon>
        <taxon>Flavobacteriales</taxon>
        <taxon>Flavobacteriaceae</taxon>
        <taxon>Planktosalinus</taxon>
    </lineage>
</organism>
<sequence>MKFTKKDNIQIQQHGLTEAKVLKDLKRFENGIPFIHLISAATHSNGILCFSQKEKEHLIKLYDKRKDNLTIVKFVPASGAATRMFKHLHYFVETYKPDEQKFNNYLAENDTQLLEDFLKGLPHFAFTKKLRKKLRKLYPEFKFYKKGKRIHLLVKTLLKEDGLNYSKLPKGLVPFHKYKKNTATAFEEQLLETGFYASTQGQCYIHFTFAETFVEHFKKEFLKVKKRVERKTKSNLNISYSFQKPSTDTIATTLKNTPYRDTDKNLHFRPAGHGALLENLNEMEADLLFIKNIDNVVTEEQLETVAIHKKILAGKLLEIQTKVFNYLKSIDKNPEKTSLLKDIRGFMASELNIKTLPETLDEAQKLLNRPIRVCGMVQNTGAPGGGPFWIKNQEGNISLQIVELSQVDKNDSHQMNIIQEATHFNPVDLVCGIKNYNGEKFDLTQFVNPETGFISHKSHQGKTIKALELPGLWNGSMAHWTTLFVEVPLLTFNPVKTVNDLLKETHQVV</sequence>
<dbReference type="EMBL" id="BMGK01000007">
    <property type="protein sequence ID" value="GGD96060.1"/>
    <property type="molecule type" value="Genomic_DNA"/>
</dbReference>
<dbReference type="InterPro" id="IPR029044">
    <property type="entry name" value="Nucleotide-diphossugar_trans"/>
</dbReference>
<reference evidence="2" key="2">
    <citation type="submission" date="2020-09" db="EMBL/GenBank/DDBJ databases">
        <authorList>
            <person name="Sun Q."/>
            <person name="Zhou Y."/>
        </authorList>
    </citation>
    <scope>NUCLEOTIDE SEQUENCE</scope>
    <source>
        <strain evidence="2">CGMCC 1.12924</strain>
    </source>
</reference>
<gene>
    <name evidence="2" type="ORF">GCM10011312_19540</name>
</gene>
<dbReference type="SUPFAM" id="SSF53448">
    <property type="entry name" value="Nucleotide-diphospho-sugar transferases"/>
    <property type="match status" value="1"/>
</dbReference>
<evidence type="ECO:0000259" key="1">
    <source>
        <dbReference type="Pfam" id="PF14134"/>
    </source>
</evidence>
<dbReference type="AlphaFoldDB" id="A0A8J2YB29"/>